<evidence type="ECO:0000256" key="1">
    <source>
        <dbReference type="SAM" id="SignalP"/>
    </source>
</evidence>
<evidence type="ECO:0000313" key="3">
    <source>
        <dbReference type="Proteomes" id="UP000636949"/>
    </source>
</evidence>
<protein>
    <submittedName>
        <fullName evidence="2">Uncharacterized protein</fullName>
    </submittedName>
</protein>
<organism evidence="2 3">
    <name type="scientific">Cysteiniphilum litorale</name>
    <dbReference type="NCBI Taxonomy" id="2056700"/>
    <lineage>
        <taxon>Bacteria</taxon>
        <taxon>Pseudomonadati</taxon>
        <taxon>Pseudomonadota</taxon>
        <taxon>Gammaproteobacteria</taxon>
        <taxon>Thiotrichales</taxon>
        <taxon>Fastidiosibacteraceae</taxon>
        <taxon>Cysteiniphilum</taxon>
    </lineage>
</organism>
<reference evidence="2" key="1">
    <citation type="journal article" date="2014" name="Int. J. Syst. Evol. Microbiol.">
        <title>Complete genome sequence of Corynebacterium casei LMG S-19264T (=DSM 44701T), isolated from a smear-ripened cheese.</title>
        <authorList>
            <consortium name="US DOE Joint Genome Institute (JGI-PGF)"/>
            <person name="Walter F."/>
            <person name="Albersmeier A."/>
            <person name="Kalinowski J."/>
            <person name="Ruckert C."/>
        </authorList>
    </citation>
    <scope>NUCLEOTIDE SEQUENCE</scope>
    <source>
        <strain evidence="2">CGMCC 1.15758</strain>
    </source>
</reference>
<sequence>MKLKQLTPVLFLIISSHAFAASSHLVTFQNNAGGDVNVNYLKGHAYSKCVSYVDPAHLTIPMNAAKTSVFEDRDSRSCLNGNKRASWEIIAPNIDKIVITLEHKKIGTRWRTFFSTEHGIVATPTKVYFDKLRYALDIKDINTITILKCTLPWQC</sequence>
<comment type="caution">
    <text evidence="2">The sequence shown here is derived from an EMBL/GenBank/DDBJ whole genome shotgun (WGS) entry which is preliminary data.</text>
</comment>
<feature type="chain" id="PRO_5035159215" evidence="1">
    <location>
        <begin position="21"/>
        <end position="155"/>
    </location>
</feature>
<keyword evidence="1" id="KW-0732">Signal</keyword>
<dbReference type="AlphaFoldDB" id="A0A8J2Z596"/>
<dbReference type="RefSeq" id="WP_117002927.1">
    <property type="nucleotide sequence ID" value="NZ_BMJS01000018.1"/>
</dbReference>
<dbReference type="OrthoDB" id="151099at2"/>
<evidence type="ECO:0000313" key="2">
    <source>
        <dbReference type="EMBL" id="GGF99898.1"/>
    </source>
</evidence>
<name>A0A8J2Z596_9GAMM</name>
<keyword evidence="3" id="KW-1185">Reference proteome</keyword>
<reference evidence="2" key="2">
    <citation type="submission" date="2020-09" db="EMBL/GenBank/DDBJ databases">
        <authorList>
            <person name="Sun Q."/>
            <person name="Zhou Y."/>
        </authorList>
    </citation>
    <scope>NUCLEOTIDE SEQUENCE</scope>
    <source>
        <strain evidence="2">CGMCC 1.15758</strain>
    </source>
</reference>
<feature type="signal peptide" evidence="1">
    <location>
        <begin position="1"/>
        <end position="20"/>
    </location>
</feature>
<dbReference type="EMBL" id="BMJS01000018">
    <property type="protein sequence ID" value="GGF99898.1"/>
    <property type="molecule type" value="Genomic_DNA"/>
</dbReference>
<dbReference type="Proteomes" id="UP000636949">
    <property type="component" value="Unassembled WGS sequence"/>
</dbReference>
<proteinExistence type="predicted"/>
<accession>A0A8J2Z596</accession>
<gene>
    <name evidence="2" type="ORF">GCM10010995_16510</name>
</gene>